<reference evidence="7 8" key="1">
    <citation type="journal article" date="2018" name="Mol. Biol. Evol.">
        <title>Broad Genomic Sampling Reveals a Smut Pathogenic Ancestry of the Fungal Clade Ustilaginomycotina.</title>
        <authorList>
            <person name="Kijpornyongpan T."/>
            <person name="Mondo S.J."/>
            <person name="Barry K."/>
            <person name="Sandor L."/>
            <person name="Lee J."/>
            <person name="Lipzen A."/>
            <person name="Pangilinan J."/>
            <person name="LaButti K."/>
            <person name="Hainaut M."/>
            <person name="Henrissat B."/>
            <person name="Grigoriev I.V."/>
            <person name="Spatafora J.W."/>
            <person name="Aime M.C."/>
        </authorList>
    </citation>
    <scope>NUCLEOTIDE SEQUENCE [LARGE SCALE GENOMIC DNA]</scope>
    <source>
        <strain evidence="7 8">MCA 4186</strain>
    </source>
</reference>
<evidence type="ECO:0000256" key="2">
    <source>
        <dbReference type="ARBA" id="ARBA00004243"/>
    </source>
</evidence>
<dbReference type="Gene3D" id="2.60.370.10">
    <property type="entry name" value="Ctag/Cox11"/>
    <property type="match status" value="1"/>
</dbReference>
<comment type="subcellular location">
    <subcellularLocation>
        <location evidence="2">Mitochondrion inner membrane</location>
        <topology evidence="2">Single-pass membrane protein</topology>
        <orientation evidence="2">Intermembrane side</orientation>
    </subcellularLocation>
</comment>
<accession>A0A316Z3I7</accession>
<gene>
    <name evidence="7" type="ORF">FA09DRAFT_341117</name>
</gene>
<proteinExistence type="inferred from homology"/>
<evidence type="ECO:0000256" key="3">
    <source>
        <dbReference type="ARBA" id="ARBA00022692"/>
    </source>
</evidence>
<feature type="transmembrane region" description="Helical" evidence="6">
    <location>
        <begin position="17"/>
        <end position="39"/>
    </location>
</feature>
<dbReference type="PANTHER" id="PTHR21320">
    <property type="entry name" value="CYTOCHROME C OXIDASE ASSEMBLY PROTEIN COX11-RELATED"/>
    <property type="match status" value="1"/>
</dbReference>
<comment type="function">
    <text evidence="1">Exerts its effect at some terminal stage of cytochrome c oxidase synthesis, probably by being involved in the insertion of the copper B into subunit I.</text>
</comment>
<dbReference type="InterPro" id="IPR023471">
    <property type="entry name" value="CtaG/Cox11_dom_sf"/>
</dbReference>
<evidence type="ECO:0000313" key="7">
    <source>
        <dbReference type="EMBL" id="PWN95472.1"/>
    </source>
</evidence>
<dbReference type="GO" id="GO:0005743">
    <property type="term" value="C:mitochondrial inner membrane"/>
    <property type="evidence" value="ECO:0007669"/>
    <property type="project" value="UniProtKB-SubCell"/>
</dbReference>
<keyword evidence="3 6" id="KW-0812">Transmembrane</keyword>
<dbReference type="RefSeq" id="XP_025595751.1">
    <property type="nucleotide sequence ID" value="XM_025744403.1"/>
</dbReference>
<dbReference type="GeneID" id="37271947"/>
<keyword evidence="5 6" id="KW-0472">Membrane</keyword>
<dbReference type="SUPFAM" id="SSF110111">
    <property type="entry name" value="Ctag/Cox11"/>
    <property type="match status" value="1"/>
</dbReference>
<dbReference type="OrthoDB" id="1704689at2759"/>
<organism evidence="7 8">
    <name type="scientific">Tilletiopsis washingtonensis</name>
    <dbReference type="NCBI Taxonomy" id="58919"/>
    <lineage>
        <taxon>Eukaryota</taxon>
        <taxon>Fungi</taxon>
        <taxon>Dikarya</taxon>
        <taxon>Basidiomycota</taxon>
        <taxon>Ustilaginomycotina</taxon>
        <taxon>Exobasidiomycetes</taxon>
        <taxon>Entylomatales</taxon>
        <taxon>Entylomatales incertae sedis</taxon>
        <taxon>Tilletiopsis</taxon>
    </lineage>
</organism>
<dbReference type="STRING" id="58919.A0A316Z3I7"/>
<keyword evidence="4 6" id="KW-1133">Transmembrane helix</keyword>
<dbReference type="NCBIfam" id="NF003465">
    <property type="entry name" value="PRK05089.1"/>
    <property type="match status" value="1"/>
</dbReference>
<dbReference type="InterPro" id="IPR007533">
    <property type="entry name" value="Cyt_c_oxidase_assmbl_CtaG"/>
</dbReference>
<evidence type="ECO:0000313" key="8">
    <source>
        <dbReference type="Proteomes" id="UP000245946"/>
    </source>
</evidence>
<dbReference type="FunFam" id="2.60.370.10:FF:000001">
    <property type="entry name" value="COX11 cytochrome c oxidase assembly homolog"/>
    <property type="match status" value="1"/>
</dbReference>
<dbReference type="EMBL" id="KZ819304">
    <property type="protein sequence ID" value="PWN95472.1"/>
    <property type="molecule type" value="Genomic_DNA"/>
</dbReference>
<dbReference type="HAMAP" id="MF_00155">
    <property type="entry name" value="CtaG"/>
    <property type="match status" value="1"/>
</dbReference>
<name>A0A316Z3I7_9BASI</name>
<keyword evidence="8" id="KW-1185">Reference proteome</keyword>
<evidence type="ECO:0000256" key="4">
    <source>
        <dbReference type="ARBA" id="ARBA00022989"/>
    </source>
</evidence>
<dbReference type="Proteomes" id="UP000245946">
    <property type="component" value="Unassembled WGS sequence"/>
</dbReference>
<evidence type="ECO:0000256" key="5">
    <source>
        <dbReference type="ARBA" id="ARBA00023136"/>
    </source>
</evidence>
<dbReference type="PIRSF" id="PIRSF005413">
    <property type="entry name" value="COX11"/>
    <property type="match status" value="1"/>
</dbReference>
<evidence type="ECO:0000256" key="1">
    <source>
        <dbReference type="ARBA" id="ARBA00004007"/>
    </source>
</evidence>
<evidence type="ECO:0000256" key="6">
    <source>
        <dbReference type="SAM" id="Phobius"/>
    </source>
</evidence>
<dbReference type="GO" id="GO:0005507">
    <property type="term" value="F:copper ion binding"/>
    <property type="evidence" value="ECO:0007669"/>
    <property type="project" value="InterPro"/>
</dbReference>
<protein>
    <submittedName>
        <fullName evidence="7">Uncharacterized protein</fullName>
    </submittedName>
</protein>
<dbReference type="PANTHER" id="PTHR21320:SF3">
    <property type="entry name" value="CYTOCHROME C OXIDASE ASSEMBLY PROTEIN COX11, MITOCHONDRIAL-RELATED"/>
    <property type="match status" value="1"/>
</dbReference>
<dbReference type="AlphaFoldDB" id="A0A316Z3I7"/>
<dbReference type="GO" id="GO:0005759">
    <property type="term" value="C:mitochondrial matrix"/>
    <property type="evidence" value="ECO:0007669"/>
    <property type="project" value="UniProtKB-ARBA"/>
</dbReference>
<dbReference type="Pfam" id="PF04442">
    <property type="entry name" value="CtaG_Cox11"/>
    <property type="match status" value="1"/>
</dbReference>
<sequence length="218" mass="24180">MADAARKEAYKRRNQSLLLYTAATFIFGIGVTYAAVPLYRAFCASTGFSGTPMVGTGRFSAEHLIPRWLDPRTGAETRRIRVTFNADASDALPWGFEPAQNEVYVLPGETALAFYKAKNTGPVDITGIATYNVAPDKIAPYFAKVECFCFEEQRLLAGEEVDLPVFFFIDADVLDDPSARDVRDVVLSYTFFGARRNEKNGQLEPDTDLSKYTVGKDL</sequence>